<dbReference type="EMBL" id="JBBKAM010000004">
    <property type="protein sequence ID" value="MEJ8645793.1"/>
    <property type="molecule type" value="Genomic_DNA"/>
</dbReference>
<proteinExistence type="predicted"/>
<gene>
    <name evidence="2" type="ORF">WKI68_40445</name>
</gene>
<dbReference type="Pfam" id="PF20062">
    <property type="entry name" value="DUF6461"/>
    <property type="match status" value="1"/>
</dbReference>
<dbReference type="Proteomes" id="UP001382904">
    <property type="component" value="Unassembled WGS sequence"/>
</dbReference>
<protein>
    <submittedName>
        <fullName evidence="2">Uncharacterized protein</fullName>
    </submittedName>
</protein>
<evidence type="ECO:0000313" key="3">
    <source>
        <dbReference type="Proteomes" id="UP001382904"/>
    </source>
</evidence>
<feature type="compositionally biased region" description="Low complexity" evidence="1">
    <location>
        <begin position="220"/>
        <end position="232"/>
    </location>
</feature>
<sequence length="259" mass="27085">MAYITEGGPGGIQWLADWDAWFVGLTFARGIGPEELAARLGAVPGVRPGPLGAPAAWSMVADTVDGDGVARVGSWGGWSFAVEHGLPAGGERLAEVSRGGVEAVHLDPQPDHPPKQFAYARDGELVCCFGLGEECWRGGHQPDFLLPELIAAKILTPDGTSTRPDGETVRVPRPRHPRRPGAPLRAGPAAPPDRGRPAPGVRDVHAIAERPVRGIRTRPRTGTAPTPGAPGIFRPTGRDPVILCSGLRESAGFAAGEGL</sequence>
<dbReference type="InterPro" id="IPR045592">
    <property type="entry name" value="DUF6461"/>
</dbReference>
<comment type="caution">
    <text evidence="2">The sequence shown here is derived from an EMBL/GenBank/DDBJ whole genome shotgun (WGS) entry which is preliminary data.</text>
</comment>
<name>A0ABU8UD19_9ACTN</name>
<feature type="compositionally biased region" description="Basic and acidic residues" evidence="1">
    <location>
        <begin position="202"/>
        <end position="212"/>
    </location>
</feature>
<accession>A0ABU8UD19</accession>
<reference evidence="2 3" key="1">
    <citation type="submission" date="2024-03" db="EMBL/GenBank/DDBJ databases">
        <title>Novel Streptomyces species of biotechnological and ecological value are a feature of Machair soil.</title>
        <authorList>
            <person name="Prole J.R."/>
            <person name="Goodfellow M."/>
            <person name="Allenby N."/>
            <person name="Ward A.C."/>
        </authorList>
    </citation>
    <scope>NUCLEOTIDE SEQUENCE [LARGE SCALE GENOMIC DNA]</scope>
    <source>
        <strain evidence="2 3">MS1.HAVA.3</strain>
    </source>
</reference>
<organism evidence="2 3">
    <name type="scientific">Streptomyces caledonius</name>
    <dbReference type="NCBI Taxonomy" id="3134107"/>
    <lineage>
        <taxon>Bacteria</taxon>
        <taxon>Bacillati</taxon>
        <taxon>Actinomycetota</taxon>
        <taxon>Actinomycetes</taxon>
        <taxon>Kitasatosporales</taxon>
        <taxon>Streptomycetaceae</taxon>
        <taxon>Streptomyces</taxon>
    </lineage>
</organism>
<keyword evidence="3" id="KW-1185">Reference proteome</keyword>
<evidence type="ECO:0000256" key="1">
    <source>
        <dbReference type="SAM" id="MobiDB-lite"/>
    </source>
</evidence>
<evidence type="ECO:0000313" key="2">
    <source>
        <dbReference type="EMBL" id="MEJ8645793.1"/>
    </source>
</evidence>
<feature type="region of interest" description="Disordered" evidence="1">
    <location>
        <begin position="156"/>
        <end position="237"/>
    </location>
</feature>